<dbReference type="AlphaFoldDB" id="A0A814JLW8"/>
<evidence type="ECO:0000313" key="4">
    <source>
        <dbReference type="Proteomes" id="UP000663891"/>
    </source>
</evidence>
<dbReference type="Proteomes" id="UP000663881">
    <property type="component" value="Unassembled WGS sequence"/>
</dbReference>
<proteinExistence type="predicted"/>
<comment type="caution">
    <text evidence="2">The sequence shown here is derived from an EMBL/GenBank/DDBJ whole genome shotgun (WGS) entry which is preliminary data.</text>
</comment>
<organism evidence="2 4">
    <name type="scientific">Adineta steineri</name>
    <dbReference type="NCBI Taxonomy" id="433720"/>
    <lineage>
        <taxon>Eukaryota</taxon>
        <taxon>Metazoa</taxon>
        <taxon>Spiralia</taxon>
        <taxon>Gnathifera</taxon>
        <taxon>Rotifera</taxon>
        <taxon>Eurotatoria</taxon>
        <taxon>Bdelloidea</taxon>
        <taxon>Adinetida</taxon>
        <taxon>Adinetidae</taxon>
        <taxon>Adineta</taxon>
    </lineage>
</organism>
<feature type="region of interest" description="Disordered" evidence="1">
    <location>
        <begin position="70"/>
        <end position="105"/>
    </location>
</feature>
<name>A0A814JLW8_9BILA</name>
<sequence>MFQIYNRPPYVPQRSLRIRSTNIRYPRTRLSYRQTMMGPLITYPTPPVKRNWFLACLHTCFAILTIGSNSQTGKKQQNNSSSRSSRVTTVRRNNTSGGSGSGGSCGGVGMGGLGGLGGLGGM</sequence>
<accession>A0A814JLW8</accession>
<dbReference type="Proteomes" id="UP000663891">
    <property type="component" value="Unassembled WGS sequence"/>
</dbReference>
<reference evidence="2" key="1">
    <citation type="submission" date="2021-02" db="EMBL/GenBank/DDBJ databases">
        <authorList>
            <person name="Nowell W R."/>
        </authorList>
    </citation>
    <scope>NUCLEOTIDE SEQUENCE</scope>
</reference>
<gene>
    <name evidence="3" type="ORF">OKA104_LOCUS9140</name>
    <name evidence="2" type="ORF">VCS650_LOCUS16870</name>
</gene>
<dbReference type="OrthoDB" id="10350999at2759"/>
<protein>
    <submittedName>
        <fullName evidence="2">Uncharacterized protein</fullName>
    </submittedName>
</protein>
<evidence type="ECO:0000313" key="3">
    <source>
        <dbReference type="EMBL" id="CAF3649999.1"/>
    </source>
</evidence>
<dbReference type="EMBL" id="CAJOAY010000383">
    <property type="protein sequence ID" value="CAF3649999.1"/>
    <property type="molecule type" value="Genomic_DNA"/>
</dbReference>
<dbReference type="EMBL" id="CAJNON010000152">
    <property type="protein sequence ID" value="CAF1041030.1"/>
    <property type="molecule type" value="Genomic_DNA"/>
</dbReference>
<feature type="compositionally biased region" description="Low complexity" evidence="1">
    <location>
        <begin position="78"/>
        <end position="96"/>
    </location>
</feature>
<evidence type="ECO:0000256" key="1">
    <source>
        <dbReference type="SAM" id="MobiDB-lite"/>
    </source>
</evidence>
<evidence type="ECO:0000313" key="2">
    <source>
        <dbReference type="EMBL" id="CAF1041030.1"/>
    </source>
</evidence>